<accession>A0AAE1WEE1</accession>
<dbReference type="Proteomes" id="UP001289374">
    <property type="component" value="Unassembled WGS sequence"/>
</dbReference>
<keyword evidence="3" id="KW-0158">Chromosome</keyword>
<evidence type="ECO:0000256" key="3">
    <source>
        <dbReference type="ARBA" id="ARBA00022454"/>
    </source>
</evidence>
<gene>
    <name evidence="7" type="ORF">Sango_1960000</name>
</gene>
<name>A0AAE1WEE1_9LAMI</name>
<organism evidence="7 8">
    <name type="scientific">Sesamum angolense</name>
    <dbReference type="NCBI Taxonomy" id="2727404"/>
    <lineage>
        <taxon>Eukaryota</taxon>
        <taxon>Viridiplantae</taxon>
        <taxon>Streptophyta</taxon>
        <taxon>Embryophyta</taxon>
        <taxon>Tracheophyta</taxon>
        <taxon>Spermatophyta</taxon>
        <taxon>Magnoliopsida</taxon>
        <taxon>eudicotyledons</taxon>
        <taxon>Gunneridae</taxon>
        <taxon>Pentapetalae</taxon>
        <taxon>asterids</taxon>
        <taxon>lamiids</taxon>
        <taxon>Lamiales</taxon>
        <taxon>Pedaliaceae</taxon>
        <taxon>Sesamum</taxon>
    </lineage>
</organism>
<comment type="subcellular location">
    <subcellularLocation>
        <location evidence="2">Chromosome</location>
    </subcellularLocation>
    <subcellularLocation>
        <location evidence="1">Nucleus</location>
    </subcellularLocation>
</comment>
<keyword evidence="5" id="KW-0539">Nucleus</keyword>
<dbReference type="AlphaFoldDB" id="A0AAE1WEE1"/>
<evidence type="ECO:0000256" key="4">
    <source>
        <dbReference type="ARBA" id="ARBA00023125"/>
    </source>
</evidence>
<evidence type="ECO:0000256" key="5">
    <source>
        <dbReference type="ARBA" id="ARBA00023242"/>
    </source>
</evidence>
<dbReference type="GO" id="GO:0005694">
    <property type="term" value="C:chromosome"/>
    <property type="evidence" value="ECO:0007669"/>
    <property type="project" value="UniProtKB-SubCell"/>
</dbReference>
<evidence type="ECO:0000313" key="7">
    <source>
        <dbReference type="EMBL" id="KAK4391822.1"/>
    </source>
</evidence>
<reference evidence="7" key="2">
    <citation type="journal article" date="2024" name="Plant">
        <title>Genomic evolution and insights into agronomic trait innovations of Sesamum species.</title>
        <authorList>
            <person name="Miao H."/>
            <person name="Wang L."/>
            <person name="Qu L."/>
            <person name="Liu H."/>
            <person name="Sun Y."/>
            <person name="Le M."/>
            <person name="Wang Q."/>
            <person name="Wei S."/>
            <person name="Zheng Y."/>
            <person name="Lin W."/>
            <person name="Duan Y."/>
            <person name="Cao H."/>
            <person name="Xiong S."/>
            <person name="Wang X."/>
            <person name="Wei L."/>
            <person name="Li C."/>
            <person name="Ma Q."/>
            <person name="Ju M."/>
            <person name="Zhao R."/>
            <person name="Li G."/>
            <person name="Mu C."/>
            <person name="Tian Q."/>
            <person name="Mei H."/>
            <person name="Zhang T."/>
            <person name="Gao T."/>
            <person name="Zhang H."/>
        </authorList>
    </citation>
    <scope>NUCLEOTIDE SEQUENCE</scope>
    <source>
        <strain evidence="7">K16</strain>
    </source>
</reference>
<evidence type="ECO:0000256" key="2">
    <source>
        <dbReference type="ARBA" id="ARBA00004286"/>
    </source>
</evidence>
<keyword evidence="8" id="KW-1185">Reference proteome</keyword>
<comment type="caution">
    <text evidence="7">The sequence shown here is derived from an EMBL/GenBank/DDBJ whole genome shotgun (WGS) entry which is preliminary data.</text>
</comment>
<dbReference type="SUPFAM" id="SSF46689">
    <property type="entry name" value="Homeodomain-like"/>
    <property type="match status" value="1"/>
</dbReference>
<dbReference type="PANTHER" id="PTHR46267">
    <property type="entry name" value="SINGLE MYB HISTONE 4"/>
    <property type="match status" value="1"/>
</dbReference>
<feature type="region of interest" description="Disordered" evidence="6">
    <location>
        <begin position="1"/>
        <end position="33"/>
    </location>
</feature>
<dbReference type="EMBL" id="JACGWL010000011">
    <property type="protein sequence ID" value="KAK4391822.1"/>
    <property type="molecule type" value="Genomic_DNA"/>
</dbReference>
<reference evidence="7" key="1">
    <citation type="submission" date="2020-06" db="EMBL/GenBank/DDBJ databases">
        <authorList>
            <person name="Li T."/>
            <person name="Hu X."/>
            <person name="Zhang T."/>
            <person name="Song X."/>
            <person name="Zhang H."/>
            <person name="Dai N."/>
            <person name="Sheng W."/>
            <person name="Hou X."/>
            <person name="Wei L."/>
        </authorList>
    </citation>
    <scope>NUCLEOTIDE SEQUENCE</scope>
    <source>
        <strain evidence="7">K16</strain>
        <tissue evidence="7">Leaf</tissue>
    </source>
</reference>
<sequence>MGNPKQKWTSEEEEALRAAWRSTAPGSEEYSERPEFNHLLFARSNIDLKDKWRNLSVANGQGPRDKARTPKAKANPAVPLLLHCPSHRPLLLSLLHRMHHQM</sequence>
<proteinExistence type="predicted"/>
<evidence type="ECO:0000256" key="6">
    <source>
        <dbReference type="SAM" id="MobiDB-lite"/>
    </source>
</evidence>
<dbReference type="Gene3D" id="1.10.246.220">
    <property type="match status" value="1"/>
</dbReference>
<protein>
    <submittedName>
        <fullName evidence="7">Telomere repeat-binding factor 1</fullName>
    </submittedName>
</protein>
<dbReference type="InterPro" id="IPR009057">
    <property type="entry name" value="Homeodomain-like_sf"/>
</dbReference>
<dbReference type="PANTHER" id="PTHR46267:SF15">
    <property type="entry name" value="WINGED HELIX-TURN-HELIX TRANSCRIPTION REPRESSOR DNA-BINDING PROTEIN-RELATED"/>
    <property type="match status" value="1"/>
</dbReference>
<dbReference type="InterPro" id="IPR044597">
    <property type="entry name" value="SMH1-6"/>
</dbReference>
<dbReference type="GO" id="GO:0003691">
    <property type="term" value="F:double-stranded telomeric DNA binding"/>
    <property type="evidence" value="ECO:0007669"/>
    <property type="project" value="InterPro"/>
</dbReference>
<dbReference type="GO" id="GO:0005634">
    <property type="term" value="C:nucleus"/>
    <property type="evidence" value="ECO:0007669"/>
    <property type="project" value="UniProtKB-SubCell"/>
</dbReference>
<keyword evidence="4" id="KW-0238">DNA-binding</keyword>
<evidence type="ECO:0000256" key="1">
    <source>
        <dbReference type="ARBA" id="ARBA00004123"/>
    </source>
</evidence>
<evidence type="ECO:0000313" key="8">
    <source>
        <dbReference type="Proteomes" id="UP001289374"/>
    </source>
</evidence>